<keyword evidence="2" id="KW-0812">Transmembrane</keyword>
<proteinExistence type="predicted"/>
<dbReference type="SMART" id="SM00460">
    <property type="entry name" value="TGc"/>
    <property type="match status" value="1"/>
</dbReference>
<sequence length="698" mass="76965">MSRVALPRESRDTLFLLAVLAWTLLPQCTQVPLWCAVLAYAALGWRAWLAWSGRALPSRHLMLLALAGASAGTLISHQSLLGPSAGVTLLVVLSALKTLELRARRDATVVFYLGFFLVLANFLHAQSLVMALAMGLSVWLLLAALVLAHLPDRLQTPPPLRQALALSARLLLTGLPLVVALFLLFPRVAPLWSMPGPGTARTGLSDHLSLGDVAELAQDDTVALRLQFDGPAPAPSQLYFRGPVLSEPEGSGWQRRRRFLPEAEPTVPAAPARTLRYEMTVEPLGLSTLPLLENARTGPTLPDAGPEHRWRHEPEGAWTSDQPLTERLRVQATAVLDTPVHDAATPPAEPVRADDPRWQPYLALPGGQHPRTLAWADEHGASTGAALGDSARRAQWLLDHIRQRPFVYTLAPGLSGPDPVDSFWLDQRAGFCEHYASAVVVVLRRWGVPARIVTGYLGGQVNPLNGVLEVRQRDAHAWVEYWQGGRGWVRLDPTGAVAPERVQRGERLATPRGLVGQTLVDLDPRLLAQARALWGAAEHQWNQWVLGYSTHRQQDLLRALGWDSVDSRALGQSLAGAFAAAVGIGAIWVALRTRRLQQDPWLRGHERLRQALRRRGYAVPDHLAPAGLLAHLATLTTADLTELRRPLELLSQWRYADAAHGQDPQRPLWRSALRAARHLPRRQGTQQARALGWRRDRR</sequence>
<dbReference type="SUPFAM" id="SSF54001">
    <property type="entry name" value="Cysteine proteinases"/>
    <property type="match status" value="1"/>
</dbReference>
<feature type="transmembrane region" description="Helical" evidence="2">
    <location>
        <begin position="63"/>
        <end position="96"/>
    </location>
</feature>
<dbReference type="InterPro" id="IPR038765">
    <property type="entry name" value="Papain-like_cys_pep_sf"/>
</dbReference>
<keyword evidence="5" id="KW-1185">Reference proteome</keyword>
<feature type="region of interest" description="Disordered" evidence="1">
    <location>
        <begin position="293"/>
        <end position="318"/>
    </location>
</feature>
<dbReference type="Gene3D" id="3.10.620.30">
    <property type="match status" value="1"/>
</dbReference>
<dbReference type="Pfam" id="PF01841">
    <property type="entry name" value="Transglut_core"/>
    <property type="match status" value="1"/>
</dbReference>
<dbReference type="Pfam" id="PF11992">
    <property type="entry name" value="TgpA_N"/>
    <property type="match status" value="1"/>
</dbReference>
<feature type="transmembrane region" description="Helical" evidence="2">
    <location>
        <begin position="163"/>
        <end position="185"/>
    </location>
</feature>
<keyword evidence="4" id="KW-0378">Hydrolase</keyword>
<dbReference type="RefSeq" id="WP_179635011.1">
    <property type="nucleotide sequence ID" value="NZ_JACCFH010000001.1"/>
</dbReference>
<gene>
    <name evidence="4" type="ORF">BDD16_003344</name>
</gene>
<dbReference type="GO" id="GO:0008233">
    <property type="term" value="F:peptidase activity"/>
    <property type="evidence" value="ECO:0007669"/>
    <property type="project" value="UniProtKB-KW"/>
</dbReference>
<reference evidence="4 5" key="1">
    <citation type="submission" date="2020-07" db="EMBL/GenBank/DDBJ databases">
        <title>Genomic Encyclopedia of Archaeal and Bacterial Type Strains, Phase II (KMG-II): from individual species to whole genera.</title>
        <authorList>
            <person name="Goeker M."/>
        </authorList>
    </citation>
    <scope>NUCLEOTIDE SEQUENCE [LARGE SCALE GENOMIC DNA]</scope>
    <source>
        <strain evidence="4 5">DSM 21226</strain>
    </source>
</reference>
<dbReference type="InterPro" id="IPR052901">
    <property type="entry name" value="Bact_TGase-like"/>
</dbReference>
<comment type="caution">
    <text evidence="4">The sequence shown here is derived from an EMBL/GenBank/DDBJ whole genome shotgun (WGS) entry which is preliminary data.</text>
</comment>
<evidence type="ECO:0000256" key="2">
    <source>
        <dbReference type="SAM" id="Phobius"/>
    </source>
</evidence>
<dbReference type="GO" id="GO:0006508">
    <property type="term" value="P:proteolysis"/>
    <property type="evidence" value="ECO:0007669"/>
    <property type="project" value="UniProtKB-KW"/>
</dbReference>
<feature type="transmembrane region" description="Helical" evidence="2">
    <location>
        <begin position="108"/>
        <end position="125"/>
    </location>
</feature>
<evidence type="ECO:0000313" key="5">
    <source>
        <dbReference type="Proteomes" id="UP000518288"/>
    </source>
</evidence>
<dbReference type="PANTHER" id="PTHR42736">
    <property type="entry name" value="PROTEIN-GLUTAMINE GAMMA-GLUTAMYLTRANSFERASE"/>
    <property type="match status" value="1"/>
</dbReference>
<feature type="compositionally biased region" description="Basic and acidic residues" evidence="1">
    <location>
        <begin position="305"/>
        <end position="315"/>
    </location>
</feature>
<organism evidence="4 5">
    <name type="scientific">Sphaerotilus montanus</name>
    <dbReference type="NCBI Taxonomy" id="522889"/>
    <lineage>
        <taxon>Bacteria</taxon>
        <taxon>Pseudomonadati</taxon>
        <taxon>Pseudomonadota</taxon>
        <taxon>Betaproteobacteria</taxon>
        <taxon>Burkholderiales</taxon>
        <taxon>Sphaerotilaceae</taxon>
        <taxon>Sphaerotilus</taxon>
    </lineage>
</organism>
<feature type="region of interest" description="Disordered" evidence="1">
    <location>
        <begin position="679"/>
        <end position="698"/>
    </location>
</feature>
<protein>
    <submittedName>
        <fullName evidence="4">Transglutaminase-like putative cysteine protease</fullName>
    </submittedName>
</protein>
<dbReference type="PANTHER" id="PTHR42736:SF1">
    <property type="entry name" value="PROTEIN-GLUTAMINE GAMMA-GLUTAMYLTRANSFERASE"/>
    <property type="match status" value="1"/>
</dbReference>
<dbReference type="Proteomes" id="UP000518288">
    <property type="component" value="Unassembled WGS sequence"/>
</dbReference>
<feature type="transmembrane region" description="Helical" evidence="2">
    <location>
        <begin position="574"/>
        <end position="591"/>
    </location>
</feature>
<feature type="transmembrane region" description="Helical" evidence="2">
    <location>
        <begin position="131"/>
        <end position="151"/>
    </location>
</feature>
<evidence type="ECO:0000259" key="3">
    <source>
        <dbReference type="SMART" id="SM00460"/>
    </source>
</evidence>
<accession>A0A7Y9R2J5</accession>
<keyword evidence="2" id="KW-1133">Transmembrane helix</keyword>
<keyword evidence="4" id="KW-0645">Protease</keyword>
<keyword evidence="2" id="KW-0472">Membrane</keyword>
<dbReference type="InterPro" id="IPR002931">
    <property type="entry name" value="Transglutaminase-like"/>
</dbReference>
<evidence type="ECO:0000313" key="4">
    <source>
        <dbReference type="EMBL" id="NYG34358.1"/>
    </source>
</evidence>
<feature type="domain" description="Transglutaminase-like" evidence="3">
    <location>
        <begin position="424"/>
        <end position="495"/>
    </location>
</feature>
<dbReference type="AlphaFoldDB" id="A0A7Y9R2J5"/>
<dbReference type="InterPro" id="IPR021878">
    <property type="entry name" value="TgpA_N"/>
</dbReference>
<name>A0A7Y9R2J5_9BURK</name>
<dbReference type="EMBL" id="JACCFH010000001">
    <property type="protein sequence ID" value="NYG34358.1"/>
    <property type="molecule type" value="Genomic_DNA"/>
</dbReference>
<evidence type="ECO:0000256" key="1">
    <source>
        <dbReference type="SAM" id="MobiDB-lite"/>
    </source>
</evidence>